<keyword evidence="3" id="KW-1185">Reference proteome</keyword>
<feature type="region of interest" description="Disordered" evidence="1">
    <location>
        <begin position="1"/>
        <end position="48"/>
    </location>
</feature>
<reference evidence="2" key="1">
    <citation type="submission" date="2023-07" db="EMBL/GenBank/DDBJ databases">
        <authorList>
            <consortium name="AG Swart"/>
            <person name="Singh M."/>
            <person name="Singh A."/>
            <person name="Seah K."/>
            <person name="Emmerich C."/>
        </authorList>
    </citation>
    <scope>NUCLEOTIDE SEQUENCE</scope>
    <source>
        <strain evidence="2">DP1</strain>
    </source>
</reference>
<protein>
    <submittedName>
        <fullName evidence="2">Uncharacterized protein</fullName>
    </submittedName>
</protein>
<evidence type="ECO:0000313" key="2">
    <source>
        <dbReference type="EMBL" id="CAI2375061.1"/>
    </source>
</evidence>
<evidence type="ECO:0000256" key="1">
    <source>
        <dbReference type="SAM" id="MobiDB-lite"/>
    </source>
</evidence>
<gene>
    <name evidence="2" type="ORF">ECRASSUSDP1_LOCUS16421</name>
</gene>
<proteinExistence type="predicted"/>
<name>A0AAD1XLP6_EUPCR</name>
<evidence type="ECO:0000313" key="3">
    <source>
        <dbReference type="Proteomes" id="UP001295684"/>
    </source>
</evidence>
<sequence length="332" mass="38927">MSQEANPDQKSDAQESAVENQPEQPQEVEEQPIQSEDQPQEQLEQTPKKQTNEEYMRTMEHHNDYDNIPDNKSGGTNLAITQGNFHPRSTFHARSTERSGAGSRRFSKLTSGWNDRFHMSPSTHNKKSHTFYKEFFSKPTRSTQTNILRHKKFIDPYLLNERKSRIPKYSKLYKQRDFQGELNWVDNFSVTSSKNNGQLHHTYKEYFDKPLSYKGHITVATKKGVGEIGGNHQISMHKPTATLHVLRQDSSNKYTIHKDVSKSIEHNAMIPFLRDHREKYTLGRRSLKQAKKLRTKSEIKRNFEKEKGWNRIGFPISFHNEKSFFKIKFEDI</sequence>
<accession>A0AAD1XLP6</accession>
<dbReference type="Proteomes" id="UP001295684">
    <property type="component" value="Unassembled WGS sequence"/>
</dbReference>
<organism evidence="2 3">
    <name type="scientific">Euplotes crassus</name>
    <dbReference type="NCBI Taxonomy" id="5936"/>
    <lineage>
        <taxon>Eukaryota</taxon>
        <taxon>Sar</taxon>
        <taxon>Alveolata</taxon>
        <taxon>Ciliophora</taxon>
        <taxon>Intramacronucleata</taxon>
        <taxon>Spirotrichea</taxon>
        <taxon>Hypotrichia</taxon>
        <taxon>Euplotida</taxon>
        <taxon>Euplotidae</taxon>
        <taxon>Moneuplotes</taxon>
    </lineage>
</organism>
<dbReference type="AlphaFoldDB" id="A0AAD1XLP6"/>
<comment type="caution">
    <text evidence="2">The sequence shown here is derived from an EMBL/GenBank/DDBJ whole genome shotgun (WGS) entry which is preliminary data.</text>
</comment>
<dbReference type="EMBL" id="CAMPGE010016508">
    <property type="protein sequence ID" value="CAI2375061.1"/>
    <property type="molecule type" value="Genomic_DNA"/>
</dbReference>
<feature type="compositionally biased region" description="Low complexity" evidence="1">
    <location>
        <begin position="19"/>
        <end position="36"/>
    </location>
</feature>